<comment type="similarity">
    <text evidence="1">Belongs to the universal stress protein A family.</text>
</comment>
<comment type="caution">
    <text evidence="3">The sequence shown here is derived from an EMBL/GenBank/DDBJ whole genome shotgun (WGS) entry which is preliminary data.</text>
</comment>
<dbReference type="InterPro" id="IPR006016">
    <property type="entry name" value="UspA"/>
</dbReference>
<reference evidence="3 4" key="1">
    <citation type="submission" date="2019-12" db="EMBL/GenBank/DDBJ databases">
        <title>Isolation and characterization of three novel carbon monoxide-oxidizing members of Halobacteria from salione crusts and soils.</title>
        <authorList>
            <person name="Myers M.R."/>
            <person name="King G.M."/>
        </authorList>
    </citation>
    <scope>NUCLEOTIDE SEQUENCE [LARGE SCALE GENOMIC DNA]</scope>
    <source>
        <strain evidence="3 4">PCN9</strain>
    </source>
</reference>
<dbReference type="PANTHER" id="PTHR46268">
    <property type="entry name" value="STRESS RESPONSE PROTEIN NHAX"/>
    <property type="match status" value="1"/>
</dbReference>
<dbReference type="PRINTS" id="PR01438">
    <property type="entry name" value="UNVRSLSTRESS"/>
</dbReference>
<protein>
    <submittedName>
        <fullName evidence="3">Universal stress protein</fullName>
    </submittedName>
</protein>
<dbReference type="SUPFAM" id="SSF52402">
    <property type="entry name" value="Adenine nucleotide alpha hydrolases-like"/>
    <property type="match status" value="2"/>
</dbReference>
<evidence type="ECO:0000313" key="4">
    <source>
        <dbReference type="Proteomes" id="UP000471521"/>
    </source>
</evidence>
<evidence type="ECO:0000259" key="2">
    <source>
        <dbReference type="Pfam" id="PF00582"/>
    </source>
</evidence>
<name>A0A6B0SJI1_9EURY</name>
<sequence>MGDERTVDDQTVLEDDPADGRPYTVMVALANPAHVEQLMRTATDLAADNDGQIRVVSVIHKHVTSPFLLFSEERIKREFADDQQAVLDEAVALAEERSVPVKRSLLVGSDVSDTILSTVAQTDADSLLLGWQEQSRPSDIMLGTTLDPLVRRAPCDVFVERVGTTAERVDAVLLPTDGGRHVEPGADLAEAIARSNDASVTVVSYVPPGGTAMEREAARSHVDAVTERLEGVPVDEHVHEAADPADAIVDAAADHDLVVLGATRERQLRRRVIGSVAETVARRVAPPVVIAKRGAEPSLLGRALEGWWG</sequence>
<dbReference type="PANTHER" id="PTHR46268:SF6">
    <property type="entry name" value="UNIVERSAL STRESS PROTEIN UP12"/>
    <property type="match status" value="1"/>
</dbReference>
<proteinExistence type="inferred from homology"/>
<dbReference type="Pfam" id="PF00582">
    <property type="entry name" value="Usp"/>
    <property type="match status" value="2"/>
</dbReference>
<dbReference type="InterPro" id="IPR006015">
    <property type="entry name" value="Universal_stress_UspA"/>
</dbReference>
<dbReference type="RefSeq" id="WP_159526206.1">
    <property type="nucleotide sequence ID" value="NZ_WUUU01000056.1"/>
</dbReference>
<dbReference type="Proteomes" id="UP000471521">
    <property type="component" value="Unassembled WGS sequence"/>
</dbReference>
<keyword evidence="4" id="KW-1185">Reference proteome</keyword>
<dbReference type="Gene3D" id="3.40.50.12370">
    <property type="match status" value="1"/>
</dbReference>
<evidence type="ECO:0000313" key="3">
    <source>
        <dbReference type="EMBL" id="MXR20676.1"/>
    </source>
</evidence>
<evidence type="ECO:0000256" key="1">
    <source>
        <dbReference type="ARBA" id="ARBA00008791"/>
    </source>
</evidence>
<gene>
    <name evidence="3" type="ORF">GRX66_08670</name>
</gene>
<dbReference type="EMBL" id="WUUU01000056">
    <property type="protein sequence ID" value="MXR20676.1"/>
    <property type="molecule type" value="Genomic_DNA"/>
</dbReference>
<dbReference type="AlphaFoldDB" id="A0A6B0SJI1"/>
<accession>A0A6B0SJI1</accession>
<feature type="domain" description="UspA" evidence="2">
    <location>
        <begin position="24"/>
        <end position="159"/>
    </location>
</feature>
<dbReference type="OrthoDB" id="43026at2157"/>
<dbReference type="CDD" id="cd00293">
    <property type="entry name" value="USP-like"/>
    <property type="match status" value="2"/>
</dbReference>
<feature type="domain" description="UspA" evidence="2">
    <location>
        <begin position="171"/>
        <end position="292"/>
    </location>
</feature>
<organism evidence="3 4">
    <name type="scientific">Halobacterium bonnevillei</name>
    <dbReference type="NCBI Taxonomy" id="2692200"/>
    <lineage>
        <taxon>Archaea</taxon>
        <taxon>Methanobacteriati</taxon>
        <taxon>Methanobacteriota</taxon>
        <taxon>Stenosarchaea group</taxon>
        <taxon>Halobacteria</taxon>
        <taxon>Halobacteriales</taxon>
        <taxon>Halobacteriaceae</taxon>
        <taxon>Halobacterium</taxon>
    </lineage>
</organism>